<protein>
    <submittedName>
        <fullName evidence="2">Cytochrome P450</fullName>
    </submittedName>
</protein>
<dbReference type="Gene3D" id="1.10.630.10">
    <property type="entry name" value="Cytochrome P450"/>
    <property type="match status" value="1"/>
</dbReference>
<dbReference type="EMBL" id="BAAAZA010000035">
    <property type="protein sequence ID" value="GAA3896106.1"/>
    <property type="molecule type" value="Genomic_DNA"/>
</dbReference>
<dbReference type="PRINTS" id="PR00385">
    <property type="entry name" value="P450"/>
</dbReference>
<evidence type="ECO:0000313" key="3">
    <source>
        <dbReference type="Proteomes" id="UP001501563"/>
    </source>
</evidence>
<keyword evidence="3" id="KW-1185">Reference proteome</keyword>
<comment type="similarity">
    <text evidence="1">Belongs to the cytochrome P450 family.</text>
</comment>
<evidence type="ECO:0000256" key="1">
    <source>
        <dbReference type="ARBA" id="ARBA00010617"/>
    </source>
</evidence>
<sequence>MTAVVSLGCDRFSRARPEFVMSDADSFPLGAATTLAELADDPHPRLALLRAHEPVSWLPELDGWLVTRRDLALSVMRDAETFTVDDPRFSTAQVVGPSMLSLDGDPHSRHREAFTAPFRPREVYDGFASFIEEETDRLVTALEPAGACELRRAFAGPLAVAVVTHALGLFDTPAATVLSWYDAIVKSVSDITAGHEAGPAGTAAYRQFRAAVEATVAEQDPSSLLVSAAGRLALPEVASNAAVLMFGGIETTEGMITNALLQLLQHPDQLDLVREDPRLLDGAIEESLRLEPGAAVVDRYATRDTVLGQTAIRRGDLVSVSLTGANRDPDVFSDPDRFDVRRKNTRLQLAFAHGPHYCLAAHLARLETRIALQRLLQRLPGLRLDRDRPTAPHGLVFRKVPALHVLWHKPA</sequence>
<gene>
    <name evidence="2" type="ORF">GCM10022207_75450</name>
</gene>
<dbReference type="InterPro" id="IPR002401">
    <property type="entry name" value="Cyt_P450_E_grp-I"/>
</dbReference>
<dbReference type="PANTHER" id="PTHR46696:SF1">
    <property type="entry name" value="CYTOCHROME P450 YJIB-RELATED"/>
    <property type="match status" value="1"/>
</dbReference>
<reference evidence="3" key="1">
    <citation type="journal article" date="2019" name="Int. J. Syst. Evol. Microbiol.">
        <title>The Global Catalogue of Microorganisms (GCM) 10K type strain sequencing project: providing services to taxonomists for standard genome sequencing and annotation.</title>
        <authorList>
            <consortium name="The Broad Institute Genomics Platform"/>
            <consortium name="The Broad Institute Genome Sequencing Center for Infectious Disease"/>
            <person name="Wu L."/>
            <person name="Ma J."/>
        </authorList>
    </citation>
    <scope>NUCLEOTIDE SEQUENCE [LARGE SCALE GENOMIC DNA]</scope>
    <source>
        <strain evidence="3">JCM 16578</strain>
    </source>
</reference>
<proteinExistence type="inferred from homology"/>
<dbReference type="InterPro" id="IPR001128">
    <property type="entry name" value="Cyt_P450"/>
</dbReference>
<dbReference type="Proteomes" id="UP001501563">
    <property type="component" value="Unassembled WGS sequence"/>
</dbReference>
<comment type="caution">
    <text evidence="2">The sequence shown here is derived from an EMBL/GenBank/DDBJ whole genome shotgun (WGS) entry which is preliminary data.</text>
</comment>
<dbReference type="SUPFAM" id="SSF48264">
    <property type="entry name" value="Cytochrome P450"/>
    <property type="match status" value="1"/>
</dbReference>
<accession>A0ABP7L6Z9</accession>
<dbReference type="Pfam" id="PF00067">
    <property type="entry name" value="p450"/>
    <property type="match status" value="1"/>
</dbReference>
<organism evidence="2 3">
    <name type="scientific">Streptomyces lannensis</name>
    <dbReference type="NCBI Taxonomy" id="766498"/>
    <lineage>
        <taxon>Bacteria</taxon>
        <taxon>Bacillati</taxon>
        <taxon>Actinomycetota</taxon>
        <taxon>Actinomycetes</taxon>
        <taxon>Kitasatosporales</taxon>
        <taxon>Streptomycetaceae</taxon>
        <taxon>Streptomyces</taxon>
    </lineage>
</organism>
<name>A0ABP7L6Z9_9ACTN</name>
<evidence type="ECO:0000313" key="2">
    <source>
        <dbReference type="EMBL" id="GAA3896106.1"/>
    </source>
</evidence>
<dbReference type="PRINTS" id="PR00463">
    <property type="entry name" value="EP450I"/>
</dbReference>
<dbReference type="PANTHER" id="PTHR46696">
    <property type="entry name" value="P450, PUTATIVE (EUROFUNG)-RELATED"/>
    <property type="match status" value="1"/>
</dbReference>
<dbReference type="InterPro" id="IPR036396">
    <property type="entry name" value="Cyt_P450_sf"/>
</dbReference>